<sequence length="232" mass="25808">MSSAKPPVNAESVSAFLSANPDFFLKNIKLLHGLKLPHDSGNAVSLIEKQVSVLRDKNVELRNRLTNLVDNARENDVLFDKTRRLVLALLEAEELGDFVDALLYSLDSDFQVQFSSLVIFDDELTGSIGPARIFNQTQASKSFPKLWRLNKSICGQLPREDLRELFPKHIQVIASAAITPLNDGSPIGLLAVANRDPEYYRSSMGTLFLGYIGEIINRCLPRLLSKDIDPLA</sequence>
<dbReference type="InterPro" id="IPR007435">
    <property type="entry name" value="DUF484"/>
</dbReference>
<dbReference type="AlphaFoldDB" id="A0AAV3U4W1"/>
<evidence type="ECO:0000256" key="1">
    <source>
        <dbReference type="SAM" id="Coils"/>
    </source>
</evidence>
<dbReference type="PANTHER" id="PTHR38765:SF1">
    <property type="entry name" value="DUF484 DOMAIN-CONTAINING PROTEIN"/>
    <property type="match status" value="1"/>
</dbReference>
<gene>
    <name evidence="2" type="ORF">GCM10025791_31040</name>
</gene>
<reference evidence="3" key="1">
    <citation type="journal article" date="2019" name="Int. J. Syst. Evol. Microbiol.">
        <title>The Global Catalogue of Microorganisms (GCM) 10K type strain sequencing project: providing services to taxonomists for standard genome sequencing and annotation.</title>
        <authorList>
            <consortium name="The Broad Institute Genomics Platform"/>
            <consortium name="The Broad Institute Genome Sequencing Center for Infectious Disease"/>
            <person name="Wu L."/>
            <person name="Ma J."/>
        </authorList>
    </citation>
    <scope>NUCLEOTIDE SEQUENCE [LARGE SCALE GENOMIC DNA]</scope>
    <source>
        <strain evidence="3">JCM 19134</strain>
    </source>
</reference>
<dbReference type="Proteomes" id="UP001409585">
    <property type="component" value="Unassembled WGS sequence"/>
</dbReference>
<feature type="coiled-coil region" evidence="1">
    <location>
        <begin position="44"/>
        <end position="71"/>
    </location>
</feature>
<name>A0AAV3U4W1_9ALTE</name>
<dbReference type="EMBL" id="BAABLX010000028">
    <property type="protein sequence ID" value="GAA4948765.1"/>
    <property type="molecule type" value="Genomic_DNA"/>
</dbReference>
<keyword evidence="3" id="KW-1185">Reference proteome</keyword>
<dbReference type="Pfam" id="PF04340">
    <property type="entry name" value="DUF484"/>
    <property type="match status" value="1"/>
</dbReference>
<dbReference type="RefSeq" id="WP_345424265.1">
    <property type="nucleotide sequence ID" value="NZ_AP031496.1"/>
</dbReference>
<evidence type="ECO:0000313" key="3">
    <source>
        <dbReference type="Proteomes" id="UP001409585"/>
    </source>
</evidence>
<dbReference type="InterPro" id="IPR029016">
    <property type="entry name" value="GAF-like_dom_sf"/>
</dbReference>
<organism evidence="2 3">
    <name type="scientific">Halioxenophilus aromaticivorans</name>
    <dbReference type="NCBI Taxonomy" id="1306992"/>
    <lineage>
        <taxon>Bacteria</taxon>
        <taxon>Pseudomonadati</taxon>
        <taxon>Pseudomonadota</taxon>
        <taxon>Gammaproteobacteria</taxon>
        <taxon>Alteromonadales</taxon>
        <taxon>Alteromonadaceae</taxon>
        <taxon>Halioxenophilus</taxon>
    </lineage>
</organism>
<proteinExistence type="predicted"/>
<dbReference type="PANTHER" id="PTHR38765">
    <property type="entry name" value="DUF484 DOMAIN-CONTAINING PROTEIN"/>
    <property type="match status" value="1"/>
</dbReference>
<keyword evidence="1" id="KW-0175">Coiled coil</keyword>
<comment type="caution">
    <text evidence="2">The sequence shown here is derived from an EMBL/GenBank/DDBJ whole genome shotgun (WGS) entry which is preliminary data.</text>
</comment>
<accession>A0AAV3U4W1</accession>
<dbReference type="Gene3D" id="3.30.450.40">
    <property type="match status" value="1"/>
</dbReference>
<evidence type="ECO:0000313" key="2">
    <source>
        <dbReference type="EMBL" id="GAA4948765.1"/>
    </source>
</evidence>
<protein>
    <submittedName>
        <fullName evidence="2">DUF484 family protein</fullName>
    </submittedName>
</protein>